<dbReference type="CDD" id="cd04301">
    <property type="entry name" value="NAT_SF"/>
    <property type="match status" value="2"/>
</dbReference>
<keyword evidence="2" id="KW-0012">Acyltransferase</keyword>
<evidence type="ECO:0000313" key="5">
    <source>
        <dbReference type="Proteomes" id="UP000050509"/>
    </source>
</evidence>
<feature type="domain" description="N-acetyltransferase" evidence="3">
    <location>
        <begin position="107"/>
        <end position="255"/>
    </location>
</feature>
<dbReference type="Pfam" id="PF00583">
    <property type="entry name" value="Acetyltransf_1"/>
    <property type="match status" value="2"/>
</dbReference>
<protein>
    <recommendedName>
        <fullName evidence="3">N-acetyltransferase domain-containing protein</fullName>
    </recommendedName>
</protein>
<dbReference type="SUPFAM" id="SSF55729">
    <property type="entry name" value="Acyl-CoA N-acyltransferases (Nat)"/>
    <property type="match status" value="2"/>
</dbReference>
<dbReference type="AlphaFoldDB" id="A0A0P9F219"/>
<dbReference type="EMBL" id="LJCR01001353">
    <property type="protein sequence ID" value="KPV50510.1"/>
    <property type="molecule type" value="Genomic_DNA"/>
</dbReference>
<dbReference type="PROSITE" id="PS51186">
    <property type="entry name" value="GNAT"/>
    <property type="match status" value="1"/>
</dbReference>
<name>A0A0P9F219_9CHLR</name>
<comment type="caution">
    <text evidence="4">The sequence shown here is derived from an EMBL/GenBank/DDBJ whole genome shotgun (WGS) entry which is preliminary data.</text>
</comment>
<organism evidence="4 5">
    <name type="scientific">Kouleothrix aurantiaca</name>
    <dbReference type="NCBI Taxonomy" id="186479"/>
    <lineage>
        <taxon>Bacteria</taxon>
        <taxon>Bacillati</taxon>
        <taxon>Chloroflexota</taxon>
        <taxon>Chloroflexia</taxon>
        <taxon>Chloroflexales</taxon>
        <taxon>Roseiflexineae</taxon>
        <taxon>Roseiflexaceae</taxon>
        <taxon>Kouleothrix</taxon>
    </lineage>
</organism>
<keyword evidence="5" id="KW-1185">Reference proteome</keyword>
<sequence>YWFDVAWAPPTGRAWCVVRVLPAQQRQGIGAALYERVQADVAAHGYRELLLEVDDTLAELHPALARRGFRELLHSWAFALDPRTCDPSRFVGAYAKLGGLTITTPAAEIARGADWLPPLHALYALVAGDVPIPLHPHADAPPSWLAQQATGLPESLPEAFFIVRDGPRYVGMSFLHADTARPERLYQRITAIHPGYRGRGVAMALKLETIAYARERGCHELRTAVESNNPSMLAINRKLGFEAREGLALMAKTLQV</sequence>
<evidence type="ECO:0000256" key="1">
    <source>
        <dbReference type="ARBA" id="ARBA00022679"/>
    </source>
</evidence>
<evidence type="ECO:0000313" key="4">
    <source>
        <dbReference type="EMBL" id="KPV50510.1"/>
    </source>
</evidence>
<dbReference type="Gene3D" id="3.40.630.30">
    <property type="match status" value="1"/>
</dbReference>
<evidence type="ECO:0000259" key="3">
    <source>
        <dbReference type="PROSITE" id="PS51186"/>
    </source>
</evidence>
<reference evidence="4 5" key="1">
    <citation type="submission" date="2015-09" db="EMBL/GenBank/DDBJ databases">
        <title>Draft genome sequence of Kouleothrix aurantiaca JCM 19913.</title>
        <authorList>
            <person name="Hemp J."/>
        </authorList>
    </citation>
    <scope>NUCLEOTIDE SEQUENCE [LARGE SCALE GENOMIC DNA]</scope>
    <source>
        <strain evidence="4 5">COM-B</strain>
    </source>
</reference>
<evidence type="ECO:0000256" key="2">
    <source>
        <dbReference type="ARBA" id="ARBA00023315"/>
    </source>
</evidence>
<dbReference type="Proteomes" id="UP000050509">
    <property type="component" value="Unassembled WGS sequence"/>
</dbReference>
<proteinExistence type="predicted"/>
<accession>A0A0P9F219</accession>
<keyword evidence="1" id="KW-0808">Transferase</keyword>
<dbReference type="PANTHER" id="PTHR43877">
    <property type="entry name" value="AMINOALKYLPHOSPHONATE N-ACETYLTRANSFERASE-RELATED-RELATED"/>
    <property type="match status" value="1"/>
</dbReference>
<dbReference type="GO" id="GO:0016747">
    <property type="term" value="F:acyltransferase activity, transferring groups other than amino-acyl groups"/>
    <property type="evidence" value="ECO:0007669"/>
    <property type="project" value="InterPro"/>
</dbReference>
<gene>
    <name evidence="4" type="ORF">SE17_26520</name>
</gene>
<dbReference type="InterPro" id="IPR000182">
    <property type="entry name" value="GNAT_dom"/>
</dbReference>
<dbReference type="InterPro" id="IPR016181">
    <property type="entry name" value="Acyl_CoA_acyltransferase"/>
</dbReference>
<feature type="non-terminal residue" evidence="4">
    <location>
        <position position="1"/>
    </location>
</feature>
<dbReference type="InterPro" id="IPR050832">
    <property type="entry name" value="Bact_Acetyltransf"/>
</dbReference>